<dbReference type="InterPro" id="IPR041633">
    <property type="entry name" value="Polbeta"/>
</dbReference>
<dbReference type="Proteomes" id="UP000178606">
    <property type="component" value="Unassembled WGS sequence"/>
</dbReference>
<evidence type="ECO:0000313" key="3">
    <source>
        <dbReference type="Proteomes" id="UP000178606"/>
    </source>
</evidence>
<accession>A0A1F6CAQ5</accession>
<evidence type="ECO:0000313" key="2">
    <source>
        <dbReference type="EMBL" id="OGG46253.1"/>
    </source>
</evidence>
<dbReference type="CDD" id="cd05403">
    <property type="entry name" value="NT_KNTase_like"/>
    <property type="match status" value="1"/>
</dbReference>
<evidence type="ECO:0000259" key="1">
    <source>
        <dbReference type="Pfam" id="PF18765"/>
    </source>
</evidence>
<sequence>MKRLSGADAQAEIDRIVQALRVYEPEKIILYGSFARGDHHAGSDLDLIIVKETDRSFTDRIGDVLRLCRSKIPVEPLVYRPSEIATMLERGNDFLETALRDGVVIYEQQRA</sequence>
<dbReference type="Pfam" id="PF18765">
    <property type="entry name" value="Polbeta"/>
    <property type="match status" value="1"/>
</dbReference>
<dbReference type="SUPFAM" id="SSF81301">
    <property type="entry name" value="Nucleotidyltransferase"/>
    <property type="match status" value="1"/>
</dbReference>
<dbReference type="EMBL" id="MFKF01000329">
    <property type="protein sequence ID" value="OGG46253.1"/>
    <property type="molecule type" value="Genomic_DNA"/>
</dbReference>
<dbReference type="PANTHER" id="PTHR43449">
    <property type="entry name" value="NUCLEOTIDYLTRANSFERASE"/>
    <property type="match status" value="1"/>
</dbReference>
<protein>
    <recommendedName>
        <fullName evidence="1">Polymerase beta nucleotidyltransferase domain-containing protein</fullName>
    </recommendedName>
</protein>
<dbReference type="PANTHER" id="PTHR43449:SF3">
    <property type="entry name" value="POLYMERASE NUCLEOTIDYL TRANSFERASE DOMAIN-CONTAINING PROTEIN"/>
    <property type="match status" value="1"/>
</dbReference>
<feature type="domain" description="Polymerase beta nucleotidyltransferase" evidence="1">
    <location>
        <begin position="16"/>
        <end position="110"/>
    </location>
</feature>
<dbReference type="InterPro" id="IPR043519">
    <property type="entry name" value="NT_sf"/>
</dbReference>
<dbReference type="Gene3D" id="3.30.460.10">
    <property type="entry name" value="Beta Polymerase, domain 2"/>
    <property type="match status" value="1"/>
</dbReference>
<dbReference type="AlphaFoldDB" id="A0A1F6CAQ5"/>
<comment type="caution">
    <text evidence="2">The sequence shown here is derived from an EMBL/GenBank/DDBJ whole genome shotgun (WGS) entry which is preliminary data.</text>
</comment>
<name>A0A1F6CAQ5_HANXR</name>
<gene>
    <name evidence="2" type="ORF">A3F84_23785</name>
</gene>
<proteinExistence type="predicted"/>
<organism evidence="2 3">
    <name type="scientific">Handelsmanbacteria sp. (strain RIFCSPLOWO2_12_FULL_64_10)</name>
    <dbReference type="NCBI Taxonomy" id="1817868"/>
    <lineage>
        <taxon>Bacteria</taxon>
        <taxon>Candidatus Handelsmaniibacteriota</taxon>
    </lineage>
</organism>
<reference evidence="2 3" key="1">
    <citation type="journal article" date="2016" name="Nat. Commun.">
        <title>Thousands of microbial genomes shed light on interconnected biogeochemical processes in an aquifer system.</title>
        <authorList>
            <person name="Anantharaman K."/>
            <person name="Brown C.T."/>
            <person name="Hug L.A."/>
            <person name="Sharon I."/>
            <person name="Castelle C.J."/>
            <person name="Probst A.J."/>
            <person name="Thomas B.C."/>
            <person name="Singh A."/>
            <person name="Wilkins M.J."/>
            <person name="Karaoz U."/>
            <person name="Brodie E.L."/>
            <person name="Williams K.H."/>
            <person name="Hubbard S.S."/>
            <person name="Banfield J.F."/>
        </authorList>
    </citation>
    <scope>NUCLEOTIDE SEQUENCE [LARGE SCALE GENOMIC DNA]</scope>
    <source>
        <strain evidence="3">RIFCSPLOWO2_12_FULL_64_10</strain>
    </source>
</reference>